<dbReference type="GO" id="GO:0003824">
    <property type="term" value="F:catalytic activity"/>
    <property type="evidence" value="ECO:0007669"/>
    <property type="project" value="InterPro"/>
</dbReference>
<dbReference type="PANTHER" id="PTHR11895:SF176">
    <property type="entry name" value="AMIDASE AMID-RELATED"/>
    <property type="match status" value="1"/>
</dbReference>
<feature type="domain" description="Amidase" evidence="1">
    <location>
        <begin position="55"/>
        <end position="446"/>
    </location>
</feature>
<dbReference type="Proteomes" id="UP000580517">
    <property type="component" value="Unassembled WGS sequence"/>
</dbReference>
<dbReference type="InterPro" id="IPR036928">
    <property type="entry name" value="AS_sf"/>
</dbReference>
<proteinExistence type="predicted"/>
<evidence type="ECO:0000259" key="1">
    <source>
        <dbReference type="Pfam" id="PF01425"/>
    </source>
</evidence>
<evidence type="ECO:0000313" key="3">
    <source>
        <dbReference type="Proteomes" id="UP000580517"/>
    </source>
</evidence>
<organism evidence="2 3">
    <name type="scientific">Allopusillimonas soli</name>
    <dbReference type="NCBI Taxonomy" id="659016"/>
    <lineage>
        <taxon>Bacteria</taxon>
        <taxon>Pseudomonadati</taxon>
        <taxon>Pseudomonadota</taxon>
        <taxon>Betaproteobacteria</taxon>
        <taxon>Burkholderiales</taxon>
        <taxon>Alcaligenaceae</taxon>
        <taxon>Allopusillimonas</taxon>
    </lineage>
</organism>
<dbReference type="SUPFAM" id="SSF75304">
    <property type="entry name" value="Amidase signature (AS) enzymes"/>
    <property type="match status" value="1"/>
</dbReference>
<dbReference type="Gene3D" id="3.90.1300.10">
    <property type="entry name" value="Amidase signature (AS) domain"/>
    <property type="match status" value="1"/>
</dbReference>
<dbReference type="Pfam" id="PF01425">
    <property type="entry name" value="Amidase"/>
    <property type="match status" value="1"/>
</dbReference>
<dbReference type="InterPro" id="IPR000120">
    <property type="entry name" value="Amidase"/>
</dbReference>
<dbReference type="InterPro" id="IPR020556">
    <property type="entry name" value="Amidase_CS"/>
</dbReference>
<keyword evidence="3" id="KW-1185">Reference proteome</keyword>
<reference evidence="2 3" key="1">
    <citation type="submission" date="2020-07" db="EMBL/GenBank/DDBJ databases">
        <title>Taxonomic revisions and descriptions of new bacterial species based on genomic comparisons in the high-G+C-content subgroup of the family Alcaligenaceae.</title>
        <authorList>
            <person name="Szabo A."/>
            <person name="Felfoldi T."/>
        </authorList>
    </citation>
    <scope>NUCLEOTIDE SEQUENCE [LARGE SCALE GENOMIC DNA]</scope>
    <source>
        <strain evidence="2 3">DSM 25264</strain>
    </source>
</reference>
<evidence type="ECO:0000313" key="2">
    <source>
        <dbReference type="EMBL" id="NYT38941.1"/>
    </source>
</evidence>
<dbReference type="PANTHER" id="PTHR11895">
    <property type="entry name" value="TRANSAMIDASE"/>
    <property type="match status" value="1"/>
</dbReference>
<dbReference type="AlphaFoldDB" id="A0A853FKP3"/>
<dbReference type="EMBL" id="JACCEW010000008">
    <property type="protein sequence ID" value="NYT38941.1"/>
    <property type="molecule type" value="Genomic_DNA"/>
</dbReference>
<accession>A0A853FKP3</accession>
<dbReference type="PROSITE" id="PS00571">
    <property type="entry name" value="AMIDASES"/>
    <property type="match status" value="1"/>
</dbReference>
<dbReference type="RefSeq" id="WP_129971370.1">
    <property type="nucleotide sequence ID" value="NZ_JACCEW010000008.1"/>
</dbReference>
<protein>
    <submittedName>
        <fullName evidence="2">Amidase</fullName>
    </submittedName>
</protein>
<sequence>MMSLPPSLVALRRLISKRACSAGEALQAQYRHIREEDEHWHSATHFFPLPTHIDHTLPLAGIGLAHKDIFTMRGRTPGCGAAVAPSWKQPCTAIRNLSRAGSEPMAALSMAEFAAGITGDNPNLPRPVNPISTNAMVGGSSSGSAVAVAAGLCYASLGTDTAGSIRVPAATCGILGLKTTRGLLPTTGCYPLAPSLDTIGVMARSALDAAQVLAASMSISARKRIFSHLPPTSDALSDNAWDNLDKGLPMPDHWRLAWCPEHEDSYATPSEPQARVLETFMSWIARFAHVSHVSLTNYPELTRHASVVLHAECTSTHAHALRTPSTRPLSPTTRALALPGAAMPAFWYAESQALQHELTMAFLTLILKDSDMLVTPILPQGVPDWSAVLPDSPEFDPRALIALFSWTAFVNYMGLPAITFPIGEDEKGRPVCIQVIGKPRTEALLLAFAWRIQQERYAERGFSPASSPAEKANH</sequence>
<dbReference type="InterPro" id="IPR023631">
    <property type="entry name" value="Amidase_dom"/>
</dbReference>
<gene>
    <name evidence="2" type="ORF">H0A68_18860</name>
</gene>
<name>A0A853FKP3_9BURK</name>
<dbReference type="OrthoDB" id="8872210at2"/>
<comment type="caution">
    <text evidence="2">The sequence shown here is derived from an EMBL/GenBank/DDBJ whole genome shotgun (WGS) entry which is preliminary data.</text>
</comment>